<accession>A0A1G6D655</accession>
<dbReference type="InterPro" id="IPR010642">
    <property type="entry name" value="Invasion_prot_B"/>
</dbReference>
<reference evidence="1 2" key="1">
    <citation type="submission" date="2016-10" db="EMBL/GenBank/DDBJ databases">
        <authorList>
            <person name="de Groot N.N."/>
        </authorList>
    </citation>
    <scope>NUCLEOTIDE SEQUENCE [LARGE SCALE GENOMIC DNA]</scope>
    <source>
        <strain evidence="1 2">ATCC 35022</strain>
    </source>
</reference>
<dbReference type="RefSeq" id="WP_090877488.1">
    <property type="nucleotide sequence ID" value="NZ_FMXQ01000006.1"/>
</dbReference>
<sequence length="190" mass="20439">MARNTPGRPILPLSGKAGRLRLGGLVATLAALIALPVLVDSPAAAATKTEKTFDSWTVVCLENDDQQKRCSMLQSRIRAQDKRMVLVWSITADDNNEITQSLTVPVGVSIKEGIRLFLGDGDPITLGYDVCGPRICLARTPLDTALVATVKSSGKASASYVLVNKQLMQVELDLTGFDTAYDYLVEQLSS</sequence>
<dbReference type="Gene3D" id="2.60.40.1880">
    <property type="entry name" value="Invasion associated locus B (IalB) protein"/>
    <property type="match status" value="1"/>
</dbReference>
<protein>
    <submittedName>
        <fullName evidence="1">Invasion protein IalB, involved in pathogenesis</fullName>
    </submittedName>
</protein>
<gene>
    <name evidence="1" type="ORF">SAMN02982931_03065</name>
</gene>
<dbReference type="Pfam" id="PF06776">
    <property type="entry name" value="IalB"/>
    <property type="match status" value="1"/>
</dbReference>
<dbReference type="Proteomes" id="UP000199071">
    <property type="component" value="Unassembled WGS sequence"/>
</dbReference>
<organism evidence="1 2">
    <name type="scientific">Bauldia litoralis</name>
    <dbReference type="NCBI Taxonomy" id="665467"/>
    <lineage>
        <taxon>Bacteria</taxon>
        <taxon>Pseudomonadati</taxon>
        <taxon>Pseudomonadota</taxon>
        <taxon>Alphaproteobacteria</taxon>
        <taxon>Hyphomicrobiales</taxon>
        <taxon>Kaistiaceae</taxon>
        <taxon>Bauldia</taxon>
    </lineage>
</organism>
<dbReference type="InterPro" id="IPR038696">
    <property type="entry name" value="IalB_sf"/>
</dbReference>
<evidence type="ECO:0000313" key="1">
    <source>
        <dbReference type="EMBL" id="SDB40588.1"/>
    </source>
</evidence>
<name>A0A1G6D655_9HYPH</name>
<dbReference type="EMBL" id="FMXQ01000006">
    <property type="protein sequence ID" value="SDB40588.1"/>
    <property type="molecule type" value="Genomic_DNA"/>
</dbReference>
<dbReference type="STRING" id="665467.SAMN02982931_03065"/>
<dbReference type="AlphaFoldDB" id="A0A1G6D655"/>
<dbReference type="OrthoDB" id="9814802at2"/>
<evidence type="ECO:0000313" key="2">
    <source>
        <dbReference type="Proteomes" id="UP000199071"/>
    </source>
</evidence>
<keyword evidence="2" id="KW-1185">Reference proteome</keyword>
<proteinExistence type="predicted"/>